<accession>A0A6G8F2D8</accession>
<dbReference type="Gene3D" id="6.20.150.10">
    <property type="match status" value="1"/>
</dbReference>
<gene>
    <name evidence="2" type="ORF">PlAlph_3410</name>
</gene>
<dbReference type="EMBL" id="MN990730">
    <property type="protein sequence ID" value="QIM10449.1"/>
    <property type="molecule type" value="Genomic_DNA"/>
</dbReference>
<dbReference type="InterPro" id="IPR037026">
    <property type="entry name" value="Vgr_OB-fold_dom_sf"/>
</dbReference>
<name>A0A6G8F2D8_9PROT</name>
<evidence type="ECO:0000313" key="2">
    <source>
        <dbReference type="EMBL" id="QIM10449.1"/>
    </source>
</evidence>
<dbReference type="Pfam" id="PF04717">
    <property type="entry name" value="Phage_base_V"/>
    <property type="match status" value="1"/>
</dbReference>
<feature type="domain" description="Gp5/Type VI secretion system Vgr protein OB-fold" evidence="1">
    <location>
        <begin position="21"/>
        <end position="87"/>
    </location>
</feature>
<proteinExistence type="predicted"/>
<dbReference type="NCBIfam" id="TIGR01644">
    <property type="entry name" value="phage_P2_V"/>
    <property type="match status" value="1"/>
</dbReference>
<dbReference type="AlphaFoldDB" id="A0A6G8F2D8"/>
<dbReference type="InterPro" id="IPR013046">
    <property type="entry name" value="GpV/Gp45"/>
</dbReference>
<evidence type="ECO:0000259" key="1">
    <source>
        <dbReference type="Pfam" id="PF04717"/>
    </source>
</evidence>
<sequence length="208" mass="22505">MDFEDKYEIADLRRRLSNLLRIGTISAVDYKEALARVKIGDLETTWLPWLLRDGDDKAWHGVDLNEQVLVLSPCGDLNQGLILPSVYKEPISDEGNLLLWRFKDGSVISFNRSSGDLNAQITGNAAIVSQKLITAEAKVSAVIKSPKITLDGDVEITKSLTIAQNLITFGTVSLSGGTPVARVGDAVSVDANTHQGTILTGSEKIRTG</sequence>
<reference evidence="2" key="1">
    <citation type="journal article" date="2020" name="J. ISSAAS">
        <title>Lactobacilli and other gastrointestinal microbiota of Peromyscus leucopus, reservoir host for agents of Lyme disease and other zoonoses in North America.</title>
        <authorList>
            <person name="Milovic A."/>
            <person name="Bassam K."/>
            <person name="Shao H."/>
            <person name="Chatzistamou I."/>
            <person name="Tufts D.M."/>
            <person name="Diuk-Wasser M."/>
            <person name="Barbour A.G."/>
        </authorList>
    </citation>
    <scope>NUCLEOTIDE SEQUENCE</scope>
    <source>
        <strain evidence="2">LL90</strain>
    </source>
</reference>
<dbReference type="Gene3D" id="2.40.50.230">
    <property type="entry name" value="Gp5 N-terminal domain"/>
    <property type="match status" value="1"/>
</dbReference>
<dbReference type="InterPro" id="IPR006531">
    <property type="entry name" value="Gp5/Vgr_OB"/>
</dbReference>
<organism evidence="2">
    <name type="scientific">uncultured Alphaproteobacteria bacterium</name>
    <dbReference type="NCBI Taxonomy" id="91750"/>
    <lineage>
        <taxon>Bacteria</taxon>
        <taxon>Pseudomonadati</taxon>
        <taxon>Pseudomonadota</taxon>
        <taxon>Alphaproteobacteria</taxon>
        <taxon>environmental samples</taxon>
    </lineage>
</organism>
<protein>
    <submittedName>
        <fullName evidence="2">Bacteriophage baseplate assembly protein V</fullName>
    </submittedName>
</protein>